<evidence type="ECO:0000313" key="1">
    <source>
        <dbReference type="EMBL" id="CAL8087307.1"/>
    </source>
</evidence>
<name>A0ABP1Q317_9HEXA</name>
<keyword evidence="2" id="KW-1185">Reference proteome</keyword>
<accession>A0ABP1Q317</accession>
<evidence type="ECO:0000313" key="2">
    <source>
        <dbReference type="Proteomes" id="UP001642540"/>
    </source>
</evidence>
<dbReference type="EMBL" id="CAXLJM020000020">
    <property type="protein sequence ID" value="CAL8087307.1"/>
    <property type="molecule type" value="Genomic_DNA"/>
</dbReference>
<organism evidence="1 2">
    <name type="scientific">Orchesella dallaii</name>
    <dbReference type="NCBI Taxonomy" id="48710"/>
    <lineage>
        <taxon>Eukaryota</taxon>
        <taxon>Metazoa</taxon>
        <taxon>Ecdysozoa</taxon>
        <taxon>Arthropoda</taxon>
        <taxon>Hexapoda</taxon>
        <taxon>Collembola</taxon>
        <taxon>Entomobryomorpha</taxon>
        <taxon>Entomobryoidea</taxon>
        <taxon>Orchesellidae</taxon>
        <taxon>Orchesellinae</taxon>
        <taxon>Orchesella</taxon>
    </lineage>
</organism>
<gene>
    <name evidence="1" type="ORF">ODALV1_LOCUS6694</name>
</gene>
<reference evidence="1 2" key="1">
    <citation type="submission" date="2024-08" db="EMBL/GenBank/DDBJ databases">
        <authorList>
            <person name="Cucini C."/>
            <person name="Frati F."/>
        </authorList>
    </citation>
    <scope>NUCLEOTIDE SEQUENCE [LARGE SCALE GENOMIC DNA]</scope>
</reference>
<dbReference type="Proteomes" id="UP001642540">
    <property type="component" value="Unassembled WGS sequence"/>
</dbReference>
<sequence>MAYFSRQLRANVLDNPADLPSRGITTDLIKSTLWWHRPSCFHSPTFPVSCGILNMNEVTNEEKSKLVMTLHAVTGASFMLTWIHRFSTLKKLVTGTVVKKTASVYTLSVWKSMT</sequence>
<comment type="caution">
    <text evidence="1">The sequence shown here is derived from an EMBL/GenBank/DDBJ whole genome shotgun (WGS) entry which is preliminary data.</text>
</comment>
<protein>
    <submittedName>
        <fullName evidence="1">Uncharacterized protein</fullName>
    </submittedName>
</protein>
<proteinExistence type="predicted"/>